<proteinExistence type="predicted"/>
<feature type="region of interest" description="Disordered" evidence="1">
    <location>
        <begin position="21"/>
        <end position="44"/>
    </location>
</feature>
<name>A0A853G4C1_9BURK</name>
<dbReference type="AlphaFoldDB" id="A0A853G4C1"/>
<keyword evidence="3" id="KW-1185">Reference proteome</keyword>
<evidence type="ECO:0000256" key="1">
    <source>
        <dbReference type="SAM" id="MobiDB-lite"/>
    </source>
</evidence>
<gene>
    <name evidence="2" type="ORF">H0A72_17025</name>
</gene>
<feature type="compositionally biased region" description="Basic and acidic residues" evidence="1">
    <location>
        <begin position="35"/>
        <end position="44"/>
    </location>
</feature>
<evidence type="ECO:0000313" key="2">
    <source>
        <dbReference type="EMBL" id="NYT51017.1"/>
    </source>
</evidence>
<comment type="caution">
    <text evidence="2">The sequence shown here is derived from an EMBL/GenBank/DDBJ whole genome shotgun (WGS) entry which is preliminary data.</text>
</comment>
<accession>A0A853G4C1</accession>
<protein>
    <submittedName>
        <fullName evidence="2">SIR2 family protein</fullName>
    </submittedName>
</protein>
<dbReference type="Proteomes" id="UP000559809">
    <property type="component" value="Unassembled WGS sequence"/>
</dbReference>
<organism evidence="2 3">
    <name type="scientific">Parapusillimonas granuli</name>
    <dbReference type="NCBI Taxonomy" id="380911"/>
    <lineage>
        <taxon>Bacteria</taxon>
        <taxon>Pseudomonadati</taxon>
        <taxon>Pseudomonadota</taxon>
        <taxon>Betaproteobacteria</taxon>
        <taxon>Burkholderiales</taxon>
        <taxon>Alcaligenaceae</taxon>
        <taxon>Parapusillimonas</taxon>
    </lineage>
</organism>
<sequence length="417" mass="46774">MKHCRVGGDYVKVLSANTGGNWLEGLAPQPPNPGEEPRPDAGTQEARRIVSDLFRCNNLIVLSGLGTSMCVHPHPGGGAPPTMKDLWERVAARVNDAAIAGVANFEQVLANVGYAGEANNIEALLSRCRLAESFLAGPQRTLVNSFIKLAEQEIAEATNFVWPNHALPVHTEFLRRAARRTNRKSRTKIFTTNYDRCFEEAGRQGRYVIIDGFSHTSPPTFDAVHFTYDIVRRSRESDTQDFIPNVFHLYKLHGSIDWTRDEATGEIYKWHGTDKPLLIYPRNSKYELAFEQPYLEIISAFQAALREPNTGLLVVGFGFNDNHLAEPIMSALRSNLSLKTLAVGPWLAPWVHCEQHGPGEAETNRYLKRIKELANTGDARLALINCGFEHFISYVPDLAAESDMEQHIERLRRTEQI</sequence>
<dbReference type="Pfam" id="PF13289">
    <property type="entry name" value="SIR2_2"/>
    <property type="match status" value="1"/>
</dbReference>
<evidence type="ECO:0000313" key="3">
    <source>
        <dbReference type="Proteomes" id="UP000559809"/>
    </source>
</evidence>
<dbReference type="EMBL" id="JACCEM010000009">
    <property type="protein sequence ID" value="NYT51017.1"/>
    <property type="molecule type" value="Genomic_DNA"/>
</dbReference>
<reference evidence="2 3" key="1">
    <citation type="submission" date="2020-07" db="EMBL/GenBank/DDBJ databases">
        <title>Taxonomic revisions and descriptions of new bacterial species based on genomic comparisons in the high-G+C-content subgroup of the family Alcaligenaceae.</title>
        <authorList>
            <person name="Szabo A."/>
            <person name="Felfoldi T."/>
        </authorList>
    </citation>
    <scope>NUCLEOTIDE SEQUENCE [LARGE SCALE GENOMIC DNA]</scope>
    <source>
        <strain evidence="2 3">LMG 24012</strain>
    </source>
</reference>